<dbReference type="SUPFAM" id="SSF54862">
    <property type="entry name" value="4Fe-4S ferredoxins"/>
    <property type="match status" value="1"/>
</dbReference>
<dbReference type="GO" id="GO:0051538">
    <property type="term" value="F:3 iron, 4 sulfur cluster binding"/>
    <property type="evidence" value="ECO:0007669"/>
    <property type="project" value="UniProtKB-KW"/>
</dbReference>
<dbReference type="EMBL" id="CP158357">
    <property type="protein sequence ID" value="XBX78974.1"/>
    <property type="molecule type" value="Genomic_DNA"/>
</dbReference>
<keyword evidence="4 8" id="KW-0249">Electron transport</keyword>
<accession>A0AAU7VXP1</accession>
<evidence type="ECO:0000259" key="9">
    <source>
        <dbReference type="PROSITE" id="PS51379"/>
    </source>
</evidence>
<dbReference type="PANTHER" id="PTHR36923:SF3">
    <property type="entry name" value="FERREDOXIN"/>
    <property type="match status" value="1"/>
</dbReference>
<keyword evidence="3 8" id="KW-0479">Metal-binding</keyword>
<protein>
    <recommendedName>
        <fullName evidence="8">Ferredoxin</fullName>
    </recommendedName>
</protein>
<evidence type="ECO:0000256" key="7">
    <source>
        <dbReference type="ARBA" id="ARBA00023291"/>
    </source>
</evidence>
<keyword evidence="7" id="KW-0003">3Fe-4S</keyword>
<proteinExistence type="predicted"/>
<dbReference type="PANTHER" id="PTHR36923">
    <property type="entry name" value="FERREDOXIN"/>
    <property type="match status" value="1"/>
</dbReference>
<keyword evidence="2 8" id="KW-0813">Transport</keyword>
<evidence type="ECO:0000256" key="5">
    <source>
        <dbReference type="ARBA" id="ARBA00023004"/>
    </source>
</evidence>
<dbReference type="RefSeq" id="WP_282216894.1">
    <property type="nucleotide sequence ID" value="NZ_CP158357.1"/>
</dbReference>
<evidence type="ECO:0000256" key="1">
    <source>
        <dbReference type="ARBA" id="ARBA00001927"/>
    </source>
</evidence>
<evidence type="ECO:0000256" key="8">
    <source>
        <dbReference type="RuleBase" id="RU368020"/>
    </source>
</evidence>
<gene>
    <name evidence="10" type="ORF">ABS642_02465</name>
</gene>
<evidence type="ECO:0000256" key="4">
    <source>
        <dbReference type="ARBA" id="ARBA00022982"/>
    </source>
</evidence>
<evidence type="ECO:0000313" key="10">
    <source>
        <dbReference type="EMBL" id="XBX78974.1"/>
    </source>
</evidence>
<dbReference type="InterPro" id="IPR001080">
    <property type="entry name" value="3Fe4S_ferredoxin"/>
</dbReference>
<comment type="function">
    <text evidence="8">Ferredoxins are iron-sulfur proteins that transfer electrons in a wide variety of metabolic reactions.</text>
</comment>
<evidence type="ECO:0000256" key="6">
    <source>
        <dbReference type="ARBA" id="ARBA00023014"/>
    </source>
</evidence>
<dbReference type="Gene3D" id="3.30.70.20">
    <property type="match status" value="1"/>
</dbReference>
<sequence>MRVMVDQVKCTGHGICEELAPDVFEIDDDGIAQVMIAEVHGASLEDVKAACVRCPTQAITLLEIGSPSSAEKA</sequence>
<organism evidence="10">
    <name type="scientific">Microbacterium sp. A8/3-1</name>
    <dbReference type="NCBI Taxonomy" id="3160749"/>
    <lineage>
        <taxon>Bacteria</taxon>
        <taxon>Bacillati</taxon>
        <taxon>Actinomycetota</taxon>
        <taxon>Actinomycetes</taxon>
        <taxon>Micrococcales</taxon>
        <taxon>Microbacteriaceae</taxon>
        <taxon>Microbacterium</taxon>
    </lineage>
</organism>
<evidence type="ECO:0000256" key="2">
    <source>
        <dbReference type="ARBA" id="ARBA00022448"/>
    </source>
</evidence>
<dbReference type="PRINTS" id="PR00352">
    <property type="entry name" value="3FE4SFRDOXIN"/>
</dbReference>
<dbReference type="GO" id="GO:0009055">
    <property type="term" value="F:electron transfer activity"/>
    <property type="evidence" value="ECO:0007669"/>
    <property type="project" value="UniProtKB-UniRule"/>
</dbReference>
<comment type="cofactor">
    <cofactor evidence="1">
        <name>[3Fe-4S] cluster</name>
        <dbReference type="ChEBI" id="CHEBI:21137"/>
    </cofactor>
</comment>
<dbReference type="Pfam" id="PF13459">
    <property type="entry name" value="Fer4_15"/>
    <property type="match status" value="1"/>
</dbReference>
<name>A0AAU7VXP1_9MICO</name>
<reference evidence="10" key="1">
    <citation type="submission" date="2024-06" db="EMBL/GenBank/DDBJ databases">
        <title>Draft genome sequence of Microbacterium sp. strain A8/3-1, isolated from Oxytropis tragacanthoides Fisch. ex DC. Root nodules in the Altai region of Russia.</title>
        <authorList>
            <person name="Sazanova A."/>
            <person name="Guro P."/>
            <person name="Kuznetsova I."/>
            <person name="Belimov A."/>
            <person name="Safronova V."/>
        </authorList>
    </citation>
    <scope>NUCLEOTIDE SEQUENCE</scope>
    <source>
        <strain evidence="10">A8/3-1</strain>
    </source>
</reference>
<dbReference type="GO" id="GO:0005506">
    <property type="term" value="F:iron ion binding"/>
    <property type="evidence" value="ECO:0007669"/>
    <property type="project" value="UniProtKB-UniRule"/>
</dbReference>
<dbReference type="PROSITE" id="PS51379">
    <property type="entry name" value="4FE4S_FER_2"/>
    <property type="match status" value="1"/>
</dbReference>
<dbReference type="AlphaFoldDB" id="A0AAU7VXP1"/>
<keyword evidence="5 8" id="KW-0408">Iron</keyword>
<dbReference type="InterPro" id="IPR051269">
    <property type="entry name" value="Fe-S_cluster_ET"/>
</dbReference>
<dbReference type="InterPro" id="IPR017896">
    <property type="entry name" value="4Fe4S_Fe-S-bd"/>
</dbReference>
<evidence type="ECO:0000256" key="3">
    <source>
        <dbReference type="ARBA" id="ARBA00022723"/>
    </source>
</evidence>
<keyword evidence="6 8" id="KW-0411">Iron-sulfur</keyword>
<feature type="domain" description="4Fe-4S ferredoxin-type" evidence="9">
    <location>
        <begin position="1"/>
        <end position="29"/>
    </location>
</feature>